<keyword evidence="4" id="KW-0235">DNA replication</keyword>
<evidence type="ECO:0000313" key="15">
    <source>
        <dbReference type="Proteomes" id="UP001149140"/>
    </source>
</evidence>
<name>A0A9X3S415_9ACTN</name>
<keyword evidence="3" id="KW-0515">Mutator protein</keyword>
<dbReference type="InterPro" id="IPR047127">
    <property type="entry name" value="MutT-like"/>
</dbReference>
<feature type="domain" description="Nudix hydrolase" evidence="13">
    <location>
        <begin position="7"/>
        <end position="132"/>
    </location>
</feature>
<dbReference type="PANTHER" id="PTHR47707:SF1">
    <property type="entry name" value="NUDIX HYDROLASE FAMILY PROTEIN"/>
    <property type="match status" value="1"/>
</dbReference>
<protein>
    <recommendedName>
        <fullName evidence="11">8-oxo-dGTP diphosphatase</fullName>
        <ecNumber evidence="11">3.6.1.55</ecNumber>
    </recommendedName>
</protein>
<dbReference type="EMBL" id="JAPDOD010000004">
    <property type="protein sequence ID" value="MDA0160228.1"/>
    <property type="molecule type" value="Genomic_DNA"/>
</dbReference>
<dbReference type="Gene3D" id="3.90.79.10">
    <property type="entry name" value="Nucleoside Triphosphate Pyrophosphohydrolase"/>
    <property type="match status" value="1"/>
</dbReference>
<reference evidence="14" key="1">
    <citation type="submission" date="2022-10" db="EMBL/GenBank/DDBJ databases">
        <title>The WGS of Solirubrobacter ginsenosidimutans DSM 21036.</title>
        <authorList>
            <person name="Jiang Z."/>
        </authorList>
    </citation>
    <scope>NUCLEOTIDE SEQUENCE</scope>
    <source>
        <strain evidence="14">DSM 21036</strain>
    </source>
</reference>
<dbReference type="AlphaFoldDB" id="A0A9X3S415"/>
<dbReference type="GO" id="GO:0035539">
    <property type="term" value="F:8-oxo-7,8-dihydrodeoxyguanosine triphosphate pyrophosphatase activity"/>
    <property type="evidence" value="ECO:0007669"/>
    <property type="project" value="UniProtKB-EC"/>
</dbReference>
<evidence type="ECO:0000256" key="1">
    <source>
        <dbReference type="ARBA" id="ARBA00001946"/>
    </source>
</evidence>
<dbReference type="RefSeq" id="WP_270038995.1">
    <property type="nucleotide sequence ID" value="NZ_JAPDOD010000004.1"/>
</dbReference>
<evidence type="ECO:0000256" key="7">
    <source>
        <dbReference type="ARBA" id="ARBA00022801"/>
    </source>
</evidence>
<comment type="catalytic activity">
    <reaction evidence="10">
        <text>8-oxo-dGTP + H2O = 8-oxo-dGMP + diphosphate + H(+)</text>
        <dbReference type="Rhea" id="RHEA:31575"/>
        <dbReference type="ChEBI" id="CHEBI:15377"/>
        <dbReference type="ChEBI" id="CHEBI:15378"/>
        <dbReference type="ChEBI" id="CHEBI:33019"/>
        <dbReference type="ChEBI" id="CHEBI:63224"/>
        <dbReference type="ChEBI" id="CHEBI:77896"/>
        <dbReference type="EC" id="3.6.1.55"/>
    </reaction>
</comment>
<dbReference type="PRINTS" id="PR00502">
    <property type="entry name" value="NUDIXFAMILY"/>
</dbReference>
<dbReference type="PANTHER" id="PTHR47707">
    <property type="entry name" value="8-OXO-DGTP DIPHOSPHATASE"/>
    <property type="match status" value="1"/>
</dbReference>
<keyword evidence="15" id="KW-1185">Reference proteome</keyword>
<dbReference type="PROSITE" id="PS00893">
    <property type="entry name" value="NUDIX_BOX"/>
    <property type="match status" value="1"/>
</dbReference>
<evidence type="ECO:0000256" key="6">
    <source>
        <dbReference type="ARBA" id="ARBA00022763"/>
    </source>
</evidence>
<dbReference type="GO" id="GO:0044716">
    <property type="term" value="F:8-oxo-GDP phosphatase activity"/>
    <property type="evidence" value="ECO:0007669"/>
    <property type="project" value="TreeGrafter"/>
</dbReference>
<keyword evidence="6" id="KW-0227">DNA damage</keyword>
<keyword evidence="9" id="KW-0234">DNA repair</keyword>
<dbReference type="InterPro" id="IPR020476">
    <property type="entry name" value="Nudix_hydrolase"/>
</dbReference>
<keyword evidence="5" id="KW-0479">Metal-binding</keyword>
<dbReference type="Proteomes" id="UP001149140">
    <property type="component" value="Unassembled WGS sequence"/>
</dbReference>
<dbReference type="PROSITE" id="PS51462">
    <property type="entry name" value="NUDIX"/>
    <property type="match status" value="1"/>
</dbReference>
<dbReference type="InterPro" id="IPR020084">
    <property type="entry name" value="NUDIX_hydrolase_CS"/>
</dbReference>
<comment type="caution">
    <text evidence="14">The sequence shown here is derived from an EMBL/GenBank/DDBJ whole genome shotgun (WGS) entry which is preliminary data.</text>
</comment>
<dbReference type="GO" id="GO:0046872">
    <property type="term" value="F:metal ion binding"/>
    <property type="evidence" value="ECO:0007669"/>
    <property type="project" value="UniProtKB-KW"/>
</dbReference>
<organism evidence="14 15">
    <name type="scientific">Solirubrobacter ginsenosidimutans</name>
    <dbReference type="NCBI Taxonomy" id="490573"/>
    <lineage>
        <taxon>Bacteria</taxon>
        <taxon>Bacillati</taxon>
        <taxon>Actinomycetota</taxon>
        <taxon>Thermoleophilia</taxon>
        <taxon>Solirubrobacterales</taxon>
        <taxon>Solirubrobacteraceae</taxon>
        <taxon>Solirubrobacter</taxon>
    </lineage>
</organism>
<comment type="cofactor">
    <cofactor evidence="1">
        <name>Mg(2+)</name>
        <dbReference type="ChEBI" id="CHEBI:18420"/>
    </cofactor>
</comment>
<comment type="similarity">
    <text evidence="2 12">Belongs to the Nudix hydrolase family.</text>
</comment>
<evidence type="ECO:0000256" key="9">
    <source>
        <dbReference type="ARBA" id="ARBA00023204"/>
    </source>
</evidence>
<dbReference type="GO" id="GO:0006281">
    <property type="term" value="P:DNA repair"/>
    <property type="evidence" value="ECO:0007669"/>
    <property type="project" value="UniProtKB-KW"/>
</dbReference>
<evidence type="ECO:0000256" key="4">
    <source>
        <dbReference type="ARBA" id="ARBA00022705"/>
    </source>
</evidence>
<proteinExistence type="inferred from homology"/>
<gene>
    <name evidence="14" type="ORF">OM076_08135</name>
</gene>
<keyword evidence="7 12" id="KW-0378">Hydrolase</keyword>
<evidence type="ECO:0000256" key="8">
    <source>
        <dbReference type="ARBA" id="ARBA00022842"/>
    </source>
</evidence>
<evidence type="ECO:0000256" key="10">
    <source>
        <dbReference type="ARBA" id="ARBA00035861"/>
    </source>
</evidence>
<dbReference type="GO" id="GO:0044715">
    <property type="term" value="F:8-oxo-dGDP phosphatase activity"/>
    <property type="evidence" value="ECO:0007669"/>
    <property type="project" value="TreeGrafter"/>
</dbReference>
<evidence type="ECO:0000256" key="2">
    <source>
        <dbReference type="ARBA" id="ARBA00005582"/>
    </source>
</evidence>
<dbReference type="GO" id="GO:0008413">
    <property type="term" value="F:8-oxo-7,8-dihydroguanosine triphosphate pyrophosphatase activity"/>
    <property type="evidence" value="ECO:0007669"/>
    <property type="project" value="TreeGrafter"/>
</dbReference>
<dbReference type="GO" id="GO:0006260">
    <property type="term" value="P:DNA replication"/>
    <property type="evidence" value="ECO:0007669"/>
    <property type="project" value="UniProtKB-KW"/>
</dbReference>
<evidence type="ECO:0000256" key="11">
    <source>
        <dbReference type="ARBA" id="ARBA00038905"/>
    </source>
</evidence>
<evidence type="ECO:0000313" key="14">
    <source>
        <dbReference type="EMBL" id="MDA0160228.1"/>
    </source>
</evidence>
<evidence type="ECO:0000256" key="5">
    <source>
        <dbReference type="ARBA" id="ARBA00022723"/>
    </source>
</evidence>
<keyword evidence="8" id="KW-0460">Magnesium</keyword>
<evidence type="ECO:0000256" key="3">
    <source>
        <dbReference type="ARBA" id="ARBA00022457"/>
    </source>
</evidence>
<dbReference type="InterPro" id="IPR015797">
    <property type="entry name" value="NUDIX_hydrolase-like_dom_sf"/>
</dbReference>
<evidence type="ECO:0000256" key="12">
    <source>
        <dbReference type="RuleBase" id="RU003476"/>
    </source>
</evidence>
<sequence length="132" mass="14261">MSAIASTRRTLRVARALVESDGCVLLVRRAAWDSLPGQWELPGGKIDRGERVLEGLAREVEEETGLMLADARHVSAREMISPRGNLVREHVYGAGAIGTVTLSDEHDAYAWVEDPFALELTDSAAAAFSLAS</sequence>
<dbReference type="InterPro" id="IPR000086">
    <property type="entry name" value="NUDIX_hydrolase_dom"/>
</dbReference>
<accession>A0A9X3S415</accession>
<dbReference type="EC" id="3.6.1.55" evidence="11"/>
<dbReference type="Pfam" id="PF00293">
    <property type="entry name" value="NUDIX"/>
    <property type="match status" value="1"/>
</dbReference>
<evidence type="ECO:0000259" key="13">
    <source>
        <dbReference type="PROSITE" id="PS51462"/>
    </source>
</evidence>
<dbReference type="SUPFAM" id="SSF55811">
    <property type="entry name" value="Nudix"/>
    <property type="match status" value="1"/>
</dbReference>